<protein>
    <submittedName>
        <fullName evidence="2">Uncharacterized protein</fullName>
    </submittedName>
</protein>
<feature type="region of interest" description="Disordered" evidence="1">
    <location>
        <begin position="1"/>
        <end position="39"/>
    </location>
</feature>
<dbReference type="WBParaSite" id="MCU_001151-RA">
    <property type="protein sequence ID" value="MCU_001151-RA"/>
    <property type="gene ID" value="MCU_001151"/>
</dbReference>
<name>A0A5K3ELN3_MESCO</name>
<evidence type="ECO:0000256" key="1">
    <source>
        <dbReference type="SAM" id="MobiDB-lite"/>
    </source>
</evidence>
<dbReference type="AlphaFoldDB" id="A0A5K3ELN3"/>
<proteinExistence type="predicted"/>
<evidence type="ECO:0000313" key="2">
    <source>
        <dbReference type="WBParaSite" id="MCU_001151-RA"/>
    </source>
</evidence>
<organism evidence="2">
    <name type="scientific">Mesocestoides corti</name>
    <name type="common">Flatworm</name>
    <dbReference type="NCBI Taxonomy" id="53468"/>
    <lineage>
        <taxon>Eukaryota</taxon>
        <taxon>Metazoa</taxon>
        <taxon>Spiralia</taxon>
        <taxon>Lophotrochozoa</taxon>
        <taxon>Platyhelminthes</taxon>
        <taxon>Cestoda</taxon>
        <taxon>Eucestoda</taxon>
        <taxon>Cyclophyllidea</taxon>
        <taxon>Mesocestoididae</taxon>
        <taxon>Mesocestoides</taxon>
    </lineage>
</organism>
<reference evidence="2" key="1">
    <citation type="submission" date="2019-11" db="UniProtKB">
        <authorList>
            <consortium name="WormBaseParasite"/>
        </authorList>
    </citation>
    <scope>IDENTIFICATION</scope>
</reference>
<accession>A0A5K3ELN3</accession>
<feature type="compositionally biased region" description="Polar residues" evidence="1">
    <location>
        <begin position="28"/>
        <end position="39"/>
    </location>
</feature>
<sequence>MDCVKTRTTPYYPMDSGQTEGQTDRSHPSNASSLPQSTTISGTNSCHMACSPTNIFTARLAASLYNTQTPIKNTKNASEIAWLMGRPINQAIQSGFTNPTLPHTKLDDLHSGPFVVVQSRPNIAYRTRPVSDLFAFPLTVLFNRLKPGLGKTYNTDTEDLTWEADIPVHHTVEFPHNTPPPQQHRGQCFSEQRGSVTHTTFHVIEHYSCLVTSSHSPHVTHWHLSCKPKLLYAPIQNI</sequence>